<name>A0ABW6EHK4_9ACTN</name>
<gene>
    <name evidence="3" type="ORF">ACFWSS_02950</name>
</gene>
<dbReference type="InterPro" id="IPR052021">
    <property type="entry name" value="Type-I_RS_S_subunit"/>
</dbReference>
<dbReference type="InterPro" id="IPR044946">
    <property type="entry name" value="Restrct_endonuc_typeI_TRD_sf"/>
</dbReference>
<keyword evidence="4" id="KW-1185">Reference proteome</keyword>
<evidence type="ECO:0000313" key="3">
    <source>
        <dbReference type="EMBL" id="MFD4211856.1"/>
    </source>
</evidence>
<dbReference type="SUPFAM" id="SSF116734">
    <property type="entry name" value="DNA methylase specificity domain"/>
    <property type="match status" value="2"/>
</dbReference>
<sequence length="424" mass="47079">MDSNYQFMTCGEVALGSLLTRIEAGKSPSAEDTPAGQGEWGVLKVSAVQAGRFMSRENKVIRDATLIHPRYEVKHGDLLMTRANTEELVGLACVAENPPPRLLLSDKTLRLHVNRSAADPRFLQLVLAQKDLRQRVRALATGTSAGMKNIGQEQIRQLQVPNIPLEEQRWIVAAHAAFERRVEALERVAAKRTRLLDALIEQLLAASDRKIIPLEEAGVSINAGITLGAHRVPRLRPAGYLRVANVRKGWVEGDIALMEAVERDHDRYALTSGDLLVVEGHADPEQIGRCAIVGSDQVGLLYQNHLFRLRFNDVLPEFAMLWLNSLAVRNYWKSKCATSSGLYTINSRLLEGVPFPLVARDEQERIVGAWKAESRTSGLLERRISKLRTVQRGVIEDLLTGHSKVNTAEGPSFTHARVSPNNPR</sequence>
<proteinExistence type="predicted"/>
<evidence type="ECO:0000256" key="1">
    <source>
        <dbReference type="ARBA" id="ARBA00022747"/>
    </source>
</evidence>
<dbReference type="CDD" id="cd17261">
    <property type="entry name" value="RMtype1_S_EcoKI-TRD2-CR2_like"/>
    <property type="match status" value="1"/>
</dbReference>
<keyword evidence="1" id="KW-0680">Restriction system</keyword>
<accession>A0ABW6EHK4</accession>
<evidence type="ECO:0000313" key="4">
    <source>
        <dbReference type="Proteomes" id="UP001598251"/>
    </source>
</evidence>
<dbReference type="RefSeq" id="WP_382826060.1">
    <property type="nucleotide sequence ID" value="NZ_JBHXLY010000010.1"/>
</dbReference>
<dbReference type="EMBL" id="JBHXOF010000001">
    <property type="protein sequence ID" value="MFD4211856.1"/>
    <property type="molecule type" value="Genomic_DNA"/>
</dbReference>
<protein>
    <submittedName>
        <fullName evidence="3">Uncharacterized protein</fullName>
    </submittedName>
</protein>
<dbReference type="Proteomes" id="UP001598251">
    <property type="component" value="Unassembled WGS sequence"/>
</dbReference>
<dbReference type="Gene3D" id="3.90.220.20">
    <property type="entry name" value="DNA methylase specificity domains"/>
    <property type="match status" value="2"/>
</dbReference>
<keyword evidence="2" id="KW-0238">DNA-binding</keyword>
<comment type="caution">
    <text evidence="3">The sequence shown here is derived from an EMBL/GenBank/DDBJ whole genome shotgun (WGS) entry which is preliminary data.</text>
</comment>
<dbReference type="PANTHER" id="PTHR30408">
    <property type="entry name" value="TYPE-1 RESTRICTION ENZYME ECOKI SPECIFICITY PROTEIN"/>
    <property type="match status" value="1"/>
</dbReference>
<dbReference type="PANTHER" id="PTHR30408:SF12">
    <property type="entry name" value="TYPE I RESTRICTION ENZYME MJAVIII SPECIFICITY SUBUNIT"/>
    <property type="match status" value="1"/>
</dbReference>
<reference evidence="3 4" key="1">
    <citation type="submission" date="2024-09" db="EMBL/GenBank/DDBJ databases">
        <title>The Natural Products Discovery Center: Release of the First 8490 Sequenced Strains for Exploring Actinobacteria Biosynthetic Diversity.</title>
        <authorList>
            <person name="Kalkreuter E."/>
            <person name="Kautsar S.A."/>
            <person name="Yang D."/>
            <person name="Bader C.D."/>
            <person name="Teijaro C.N."/>
            <person name="Fluegel L."/>
            <person name="Davis C.M."/>
            <person name="Simpson J.R."/>
            <person name="Lauterbach L."/>
            <person name="Steele A.D."/>
            <person name="Gui C."/>
            <person name="Meng S."/>
            <person name="Li G."/>
            <person name="Viehrig K."/>
            <person name="Ye F."/>
            <person name="Su P."/>
            <person name="Kiefer A.F."/>
            <person name="Nichols A."/>
            <person name="Cepeda A.J."/>
            <person name="Yan W."/>
            <person name="Fan B."/>
            <person name="Jiang Y."/>
            <person name="Adhikari A."/>
            <person name="Zheng C.-J."/>
            <person name="Schuster L."/>
            <person name="Cowan T.M."/>
            <person name="Smanski M.J."/>
            <person name="Chevrette M.G."/>
            <person name="De Carvalho L.P.S."/>
            <person name="Shen B."/>
        </authorList>
    </citation>
    <scope>NUCLEOTIDE SEQUENCE [LARGE SCALE GENOMIC DNA]</scope>
    <source>
        <strain evidence="3 4">NPDC058546</strain>
    </source>
</reference>
<evidence type="ECO:0000256" key="2">
    <source>
        <dbReference type="ARBA" id="ARBA00023125"/>
    </source>
</evidence>
<organism evidence="3 4">
    <name type="scientific">Streptomyces sindenensis</name>
    <dbReference type="NCBI Taxonomy" id="67363"/>
    <lineage>
        <taxon>Bacteria</taxon>
        <taxon>Bacillati</taxon>
        <taxon>Actinomycetota</taxon>
        <taxon>Actinomycetes</taxon>
        <taxon>Kitasatosporales</taxon>
        <taxon>Streptomycetaceae</taxon>
        <taxon>Streptomyces</taxon>
    </lineage>
</organism>